<dbReference type="GO" id="GO:0005737">
    <property type="term" value="C:cytoplasm"/>
    <property type="evidence" value="ECO:0007669"/>
    <property type="project" value="UniProtKB-SubCell"/>
</dbReference>
<evidence type="ECO:0000313" key="5">
    <source>
        <dbReference type="Proteomes" id="UP000663864"/>
    </source>
</evidence>
<proteinExistence type="predicted"/>
<gene>
    <name evidence="4" type="ORF">JBS370_LOCUS14389</name>
    <name evidence="3" type="ORF">ZHD862_LOCUS18728</name>
</gene>
<dbReference type="GO" id="GO:1902073">
    <property type="term" value="P:positive regulation of hypoxia-inducible factor-1alpha signaling pathway"/>
    <property type="evidence" value="ECO:0007669"/>
    <property type="project" value="InterPro"/>
</dbReference>
<sequence length="227" mass="26965">MNEKIEVLKAIYCRPNEIVYDDLSQIITYNAFDDNLQCIGFSASVYMNNTIIVDSHILIKDELKQLRANACLITTLYDLFTTLKYFYDELMIKRPKEIIQVKQCLSSFLMKIDHMRSPNIYMKHLHQWTNELNITGRVLIIPHDIFILIEGKNENLKKFIIKLKTETVDIDSRGRPCKERLLTQIVELNNHISKFNNFEKIEFNNQNELELYLIKFEYTTLIDYIKN</sequence>
<dbReference type="PANTHER" id="PTHR15628">
    <property type="entry name" value="RWD DOMAIN-CONTAINING PROTEIN 3"/>
    <property type="match status" value="1"/>
</dbReference>
<dbReference type="Proteomes" id="UP000663864">
    <property type="component" value="Unassembled WGS sequence"/>
</dbReference>
<evidence type="ECO:0000256" key="1">
    <source>
        <dbReference type="ARBA" id="ARBA00004496"/>
    </source>
</evidence>
<evidence type="ECO:0000313" key="3">
    <source>
        <dbReference type="EMBL" id="CAF1122941.1"/>
    </source>
</evidence>
<dbReference type="EMBL" id="CAJOBD010001294">
    <property type="protein sequence ID" value="CAF3784280.1"/>
    <property type="molecule type" value="Genomic_DNA"/>
</dbReference>
<dbReference type="Proteomes" id="UP000663836">
    <property type="component" value="Unassembled WGS sequence"/>
</dbReference>
<dbReference type="AlphaFoldDB" id="A0A814QQI2"/>
<organism evidence="3 5">
    <name type="scientific">Rotaria sordida</name>
    <dbReference type="NCBI Taxonomy" id="392033"/>
    <lineage>
        <taxon>Eukaryota</taxon>
        <taxon>Metazoa</taxon>
        <taxon>Spiralia</taxon>
        <taxon>Gnathifera</taxon>
        <taxon>Rotifera</taxon>
        <taxon>Eurotatoria</taxon>
        <taxon>Bdelloidea</taxon>
        <taxon>Philodinida</taxon>
        <taxon>Philodinidae</taxon>
        <taxon>Rotaria</taxon>
    </lineage>
</organism>
<dbReference type="EMBL" id="CAJNOT010000987">
    <property type="protein sequence ID" value="CAF1122941.1"/>
    <property type="molecule type" value="Genomic_DNA"/>
</dbReference>
<comment type="subcellular location">
    <subcellularLocation>
        <location evidence="1">Cytoplasm</location>
    </subcellularLocation>
</comment>
<dbReference type="GO" id="GO:0033235">
    <property type="term" value="P:positive regulation of protein sumoylation"/>
    <property type="evidence" value="ECO:0007669"/>
    <property type="project" value="InterPro"/>
</dbReference>
<dbReference type="InterPro" id="IPR038840">
    <property type="entry name" value="RWDD3"/>
</dbReference>
<evidence type="ECO:0000313" key="4">
    <source>
        <dbReference type="EMBL" id="CAF3784280.1"/>
    </source>
</evidence>
<protein>
    <submittedName>
        <fullName evidence="3">Uncharacterized protein</fullName>
    </submittedName>
</protein>
<reference evidence="3" key="1">
    <citation type="submission" date="2021-02" db="EMBL/GenBank/DDBJ databases">
        <authorList>
            <person name="Nowell W R."/>
        </authorList>
    </citation>
    <scope>NUCLEOTIDE SEQUENCE</scope>
</reference>
<keyword evidence="2" id="KW-0963">Cytoplasm</keyword>
<comment type="caution">
    <text evidence="3">The sequence shown here is derived from an EMBL/GenBank/DDBJ whole genome shotgun (WGS) entry which is preliminary data.</text>
</comment>
<dbReference type="PANTHER" id="PTHR15628:SF1">
    <property type="entry name" value="RWD DOMAIN-CONTAINING PROTEIN 3"/>
    <property type="match status" value="1"/>
</dbReference>
<evidence type="ECO:0000256" key="2">
    <source>
        <dbReference type="ARBA" id="ARBA00022490"/>
    </source>
</evidence>
<name>A0A814QQI2_9BILA</name>
<accession>A0A814QQI2</accession>